<keyword evidence="2" id="KW-1185">Reference proteome</keyword>
<name>A0A846HEK0_9CYAN</name>
<gene>
    <name evidence="1" type="ORF">PI95_025215</name>
</gene>
<protein>
    <submittedName>
        <fullName evidence="1">Uncharacterized protein</fullName>
    </submittedName>
</protein>
<comment type="caution">
    <text evidence="1">The sequence shown here is derived from an EMBL/GenBank/DDBJ whole genome shotgun (WGS) entry which is preliminary data.</text>
</comment>
<dbReference type="RefSeq" id="WP_163519181.1">
    <property type="nucleotide sequence ID" value="NZ_JTCM02000081.1"/>
</dbReference>
<reference evidence="1 2" key="1">
    <citation type="journal article" date="2015" name="Genome Announc.">
        <title>Draft Genome Sequence of Cyanobacterium Hassallia byssoidea Strain VB512170, Isolated from Monuments in India.</title>
        <authorList>
            <person name="Singh D."/>
            <person name="Chandrababunaidu M.M."/>
            <person name="Panda A."/>
            <person name="Sen D."/>
            <person name="Bhattacharyya S."/>
            <person name="Adhikary S.P."/>
            <person name="Tripathy S."/>
        </authorList>
    </citation>
    <scope>NUCLEOTIDE SEQUENCE [LARGE SCALE GENOMIC DNA]</scope>
    <source>
        <strain evidence="1 2">VB512170</strain>
    </source>
</reference>
<organism evidence="1 2">
    <name type="scientific">Hassallia byssoidea VB512170</name>
    <dbReference type="NCBI Taxonomy" id="1304833"/>
    <lineage>
        <taxon>Bacteria</taxon>
        <taxon>Bacillati</taxon>
        <taxon>Cyanobacteriota</taxon>
        <taxon>Cyanophyceae</taxon>
        <taxon>Nostocales</taxon>
        <taxon>Tolypothrichaceae</taxon>
        <taxon>Hassallia</taxon>
    </lineage>
</organism>
<evidence type="ECO:0000313" key="1">
    <source>
        <dbReference type="EMBL" id="NEU75765.1"/>
    </source>
</evidence>
<accession>A0A846HEK0</accession>
<sequence>MAPCLNPCSLSVAAGEYRGEAMVVYGHTPVPEAASHLRTSDRVFFSGFS</sequence>
<dbReference type="EMBL" id="JTCM02000081">
    <property type="protein sequence ID" value="NEU75765.1"/>
    <property type="molecule type" value="Genomic_DNA"/>
</dbReference>
<dbReference type="AlphaFoldDB" id="A0A846HEK0"/>
<evidence type="ECO:0000313" key="2">
    <source>
        <dbReference type="Proteomes" id="UP000031549"/>
    </source>
</evidence>
<proteinExistence type="predicted"/>
<dbReference type="Proteomes" id="UP000031549">
    <property type="component" value="Unassembled WGS sequence"/>
</dbReference>